<evidence type="ECO:0000256" key="5">
    <source>
        <dbReference type="ARBA" id="ARBA00022737"/>
    </source>
</evidence>
<dbReference type="RefSeq" id="WP_050349865.1">
    <property type="nucleotide sequence ID" value="NZ_BOSN01000003.1"/>
</dbReference>
<keyword evidence="4 10" id="KW-0812">Transmembrane</keyword>
<dbReference type="Pfam" id="PF00571">
    <property type="entry name" value="CBS"/>
    <property type="match status" value="1"/>
</dbReference>
<evidence type="ECO:0000256" key="1">
    <source>
        <dbReference type="ARBA" id="ARBA00004651"/>
    </source>
</evidence>
<reference evidence="13" key="1">
    <citation type="submission" date="2015-07" db="EMBL/GenBank/DDBJ databases">
        <title>Fjat-10053 dsm26.</title>
        <authorList>
            <person name="Liu B."/>
            <person name="Wang J."/>
            <person name="Zhu Y."/>
            <person name="Liu G."/>
            <person name="Chen Q."/>
            <person name="Chen Z."/>
            <person name="Lan J."/>
            <person name="Che J."/>
            <person name="Ge C."/>
            <person name="Shi H."/>
            <person name="Pan Z."/>
            <person name="Liu X."/>
        </authorList>
    </citation>
    <scope>NUCLEOTIDE SEQUENCE [LARGE SCALE GENOMIC DNA]</scope>
    <source>
        <strain evidence="13">DSM 26</strain>
    </source>
</reference>
<dbReference type="Pfam" id="PF03471">
    <property type="entry name" value="CorC_HlyC"/>
    <property type="match status" value="1"/>
</dbReference>
<dbReference type="EMBL" id="LGTO01000002">
    <property type="protein sequence ID" value="KNE22391.1"/>
    <property type="molecule type" value="Genomic_DNA"/>
</dbReference>
<gene>
    <name evidence="12" type="ORF">AFK71_01875</name>
</gene>
<dbReference type="InterPro" id="IPR005170">
    <property type="entry name" value="Transptr-assoc_dom"/>
</dbReference>
<dbReference type="SMART" id="SM00116">
    <property type="entry name" value="CBS"/>
    <property type="match status" value="2"/>
</dbReference>
<evidence type="ECO:0000256" key="9">
    <source>
        <dbReference type="PROSITE-ProRule" id="PRU00703"/>
    </source>
</evidence>
<dbReference type="PANTHER" id="PTHR43099:SF2">
    <property type="entry name" value="UPF0053 PROTEIN YRKA"/>
    <property type="match status" value="1"/>
</dbReference>
<evidence type="ECO:0000313" key="12">
    <source>
        <dbReference type="EMBL" id="KNE22391.1"/>
    </source>
</evidence>
<sequence>MDNLAVSIVILFILIIANGIFAMTEIGIVTSRKIRLEQKVKEGNSKAKTALYLAENSSELLSTIQIGITLIGIISGAFGGAAIADDLSVHLSKIPFLAPWSTEISMVLVVTFTTFLTLVIGELTPKQIGLTNPEKVALAVAKPMYLFSKVAKPLIWILDRSTTLVLKALGVKRNKEPDVTEEEIQQMIEQGVHSGSIEEIEHEMVDQIFYMGDQRLSDILTPRTQLTWIDIESSFEENMQVISQSEFSRFPVGKGSLDHFLGIIHTKKVFSKLQSGEPFSINDCIEQALILPEHVKVFKALETLKESGYHQAVVVDEYGGVEGFVTLNDIMQVIVGEIQTEGSRERATIMQRDSQSWLADGQVPFDTFLRYFDLEDEIDEDIVKDTSFQTLGGFITNEIGNTPKEGNTIYLADLKLEVVDMDRVLVDKLLITRVQETEEIEQRDNE</sequence>
<dbReference type="Pfam" id="PF01595">
    <property type="entry name" value="CNNM"/>
    <property type="match status" value="1"/>
</dbReference>
<evidence type="ECO:0000256" key="11">
    <source>
        <dbReference type="SAM" id="Phobius"/>
    </source>
</evidence>
<keyword evidence="13" id="KW-1185">Reference proteome</keyword>
<dbReference type="SUPFAM" id="SSF54631">
    <property type="entry name" value="CBS-domain pair"/>
    <property type="match status" value="1"/>
</dbReference>
<evidence type="ECO:0000256" key="10">
    <source>
        <dbReference type="PROSITE-ProRule" id="PRU01193"/>
    </source>
</evidence>
<name>A0A0L0QUZ1_VIRPA</name>
<dbReference type="PATRIC" id="fig|1473.5.peg.3287"/>
<evidence type="ECO:0000256" key="6">
    <source>
        <dbReference type="ARBA" id="ARBA00022989"/>
    </source>
</evidence>
<evidence type="ECO:0000256" key="2">
    <source>
        <dbReference type="ARBA" id="ARBA00006337"/>
    </source>
</evidence>
<dbReference type="SMART" id="SM01091">
    <property type="entry name" value="CorC_HlyC"/>
    <property type="match status" value="1"/>
</dbReference>
<dbReference type="OrthoDB" id="9798188at2"/>
<evidence type="ECO:0000256" key="8">
    <source>
        <dbReference type="ARBA" id="ARBA00023136"/>
    </source>
</evidence>
<dbReference type="InterPro" id="IPR051676">
    <property type="entry name" value="UPF0053_domain"/>
</dbReference>
<dbReference type="GO" id="GO:0005886">
    <property type="term" value="C:plasma membrane"/>
    <property type="evidence" value="ECO:0007669"/>
    <property type="project" value="UniProtKB-SubCell"/>
</dbReference>
<evidence type="ECO:0000256" key="4">
    <source>
        <dbReference type="ARBA" id="ARBA00022692"/>
    </source>
</evidence>
<dbReference type="InterPro" id="IPR046342">
    <property type="entry name" value="CBS_dom_sf"/>
</dbReference>
<feature type="transmembrane region" description="Helical" evidence="11">
    <location>
        <begin position="104"/>
        <end position="123"/>
    </location>
</feature>
<evidence type="ECO:0000313" key="13">
    <source>
        <dbReference type="Proteomes" id="UP000036780"/>
    </source>
</evidence>
<dbReference type="InterPro" id="IPR016169">
    <property type="entry name" value="FAD-bd_PCMH_sub2"/>
</dbReference>
<dbReference type="InterPro" id="IPR044751">
    <property type="entry name" value="Ion_transp-like_CBS"/>
</dbReference>
<dbReference type="Proteomes" id="UP000036780">
    <property type="component" value="Unassembled WGS sequence"/>
</dbReference>
<keyword evidence="8 10" id="KW-0472">Membrane</keyword>
<dbReference type="SUPFAM" id="SSF56176">
    <property type="entry name" value="FAD-binding/transporter-associated domain-like"/>
    <property type="match status" value="1"/>
</dbReference>
<feature type="transmembrane region" description="Helical" evidence="11">
    <location>
        <begin position="6"/>
        <end position="29"/>
    </location>
</feature>
<dbReference type="PROSITE" id="PS51846">
    <property type="entry name" value="CNNM"/>
    <property type="match status" value="1"/>
</dbReference>
<dbReference type="InterPro" id="IPR036318">
    <property type="entry name" value="FAD-bd_PCMH-like_sf"/>
</dbReference>
<dbReference type="Gene3D" id="3.30.465.10">
    <property type="match status" value="1"/>
</dbReference>
<dbReference type="PROSITE" id="PS51371">
    <property type="entry name" value="CBS"/>
    <property type="match status" value="1"/>
</dbReference>
<dbReference type="InterPro" id="IPR000644">
    <property type="entry name" value="CBS_dom"/>
</dbReference>
<evidence type="ECO:0008006" key="14">
    <source>
        <dbReference type="Google" id="ProtNLM"/>
    </source>
</evidence>
<evidence type="ECO:0000256" key="3">
    <source>
        <dbReference type="ARBA" id="ARBA00022475"/>
    </source>
</evidence>
<proteinExistence type="inferred from homology"/>
<keyword evidence="7 9" id="KW-0129">CBS domain</keyword>
<comment type="caution">
    <text evidence="12">The sequence shown here is derived from an EMBL/GenBank/DDBJ whole genome shotgun (WGS) entry which is preliminary data.</text>
</comment>
<dbReference type="GeneID" id="66869280"/>
<comment type="subcellular location">
    <subcellularLocation>
        <location evidence="1">Cell membrane</location>
        <topology evidence="1">Multi-pass membrane protein</topology>
    </subcellularLocation>
</comment>
<keyword evidence="5" id="KW-0677">Repeat</keyword>
<evidence type="ECO:0000256" key="7">
    <source>
        <dbReference type="ARBA" id="ARBA00023122"/>
    </source>
</evidence>
<organism evidence="12 13">
    <name type="scientific">Virgibacillus pantothenticus</name>
    <dbReference type="NCBI Taxonomy" id="1473"/>
    <lineage>
        <taxon>Bacteria</taxon>
        <taxon>Bacillati</taxon>
        <taxon>Bacillota</taxon>
        <taxon>Bacilli</taxon>
        <taxon>Bacillales</taxon>
        <taxon>Bacillaceae</taxon>
        <taxon>Virgibacillus</taxon>
    </lineage>
</organism>
<dbReference type="AlphaFoldDB" id="A0A0L0QUZ1"/>
<protein>
    <recommendedName>
        <fullName evidence="14">Hemolysin</fullName>
    </recommendedName>
</protein>
<dbReference type="Gene3D" id="3.10.580.10">
    <property type="entry name" value="CBS-domain"/>
    <property type="match status" value="1"/>
</dbReference>
<feature type="transmembrane region" description="Helical" evidence="11">
    <location>
        <begin position="60"/>
        <end position="84"/>
    </location>
</feature>
<dbReference type="GO" id="GO:0050660">
    <property type="term" value="F:flavin adenine dinucleotide binding"/>
    <property type="evidence" value="ECO:0007669"/>
    <property type="project" value="InterPro"/>
</dbReference>
<dbReference type="InterPro" id="IPR002550">
    <property type="entry name" value="CNNM"/>
</dbReference>
<dbReference type="CDD" id="cd04590">
    <property type="entry name" value="CBS_pair_CorC_HlyC_assoc"/>
    <property type="match status" value="1"/>
</dbReference>
<comment type="similarity">
    <text evidence="2">Belongs to the UPF0053 family.</text>
</comment>
<dbReference type="PANTHER" id="PTHR43099">
    <property type="entry name" value="UPF0053 PROTEIN YRKA"/>
    <property type="match status" value="1"/>
</dbReference>
<keyword evidence="6 10" id="KW-1133">Transmembrane helix</keyword>
<keyword evidence="3" id="KW-1003">Cell membrane</keyword>
<accession>A0A0L0QUZ1</accession>